<evidence type="ECO:0000256" key="2">
    <source>
        <dbReference type="ARBA" id="ARBA00023235"/>
    </source>
</evidence>
<evidence type="ECO:0000256" key="4">
    <source>
        <dbReference type="SAM" id="SignalP"/>
    </source>
</evidence>
<dbReference type="GO" id="GO:0004034">
    <property type="term" value="F:aldose 1-epimerase activity"/>
    <property type="evidence" value="ECO:0007669"/>
    <property type="project" value="TreeGrafter"/>
</dbReference>
<evidence type="ECO:0000313" key="6">
    <source>
        <dbReference type="Proteomes" id="UP001310594"/>
    </source>
</evidence>
<keyword evidence="3" id="KW-0119">Carbohydrate metabolism</keyword>
<dbReference type="InterPro" id="IPR014718">
    <property type="entry name" value="GH-type_carb-bd"/>
</dbReference>
<dbReference type="InterPro" id="IPR008183">
    <property type="entry name" value="Aldose_1/G6P_1-epimerase"/>
</dbReference>
<dbReference type="FunFam" id="2.70.98.10:FF:000014">
    <property type="entry name" value="Aldose 1-epimerase, putative"/>
    <property type="match status" value="1"/>
</dbReference>
<dbReference type="AlphaFoldDB" id="A0AAN7VR04"/>
<sequence>MVVFKMLGLVALLPLLALGQSTIEDNVLLGTVGDSSVARQDGNYVISSEGIVGHFIPYGASISNLFVQDVHGKVRDIVLGFDNATYYSKSKPHPHLNGVPGRYANRIKNSTFEIDGIKYHTDPNDNNKNDTLHGGSKGWDYRNWTVEAHTTDSITFSLVDPDGSEGMGFPGKVIAYVTYTLTPYQWHLRMTAVSVTNKTPIMLSSHTYWNLDGFQNPSTPLALNHSLFMPSAGLRVETDSIGIPTGNLLANKRGGVNDWWSTPKQLGANITSRNLLGNCGYNCSGYDNCYVLNREAQGPYNWRQGPVATLASPFSGIQVDVFTDQDAFQVYSCNNMNGTFALKKTQGFFNNASHPRVVNKYGCVVLEVEDWIDGINHPEWRRKNRQIFGPGDDAYVLEATYKFSLNHTLVDSCLEDA</sequence>
<dbReference type="SUPFAM" id="SSF74650">
    <property type="entry name" value="Galactose mutarotase-like"/>
    <property type="match status" value="1"/>
</dbReference>
<evidence type="ECO:0008006" key="7">
    <source>
        <dbReference type="Google" id="ProtNLM"/>
    </source>
</evidence>
<proteinExistence type="inferred from homology"/>
<evidence type="ECO:0000313" key="5">
    <source>
        <dbReference type="EMBL" id="KAK5699044.1"/>
    </source>
</evidence>
<feature type="signal peptide" evidence="4">
    <location>
        <begin position="1"/>
        <end position="19"/>
    </location>
</feature>
<dbReference type="InterPro" id="IPR011013">
    <property type="entry name" value="Gal_mutarotase_sf_dom"/>
</dbReference>
<evidence type="ECO:0000256" key="1">
    <source>
        <dbReference type="ARBA" id="ARBA00006206"/>
    </source>
</evidence>
<keyword evidence="2" id="KW-0413">Isomerase</keyword>
<dbReference type="PANTHER" id="PTHR10091:SF6">
    <property type="entry name" value="1-EPIMERASE, PUTATIVE (AFU_ORTHOLOGUE AFUA_3G13240)-RELATED"/>
    <property type="match status" value="1"/>
</dbReference>
<comment type="caution">
    <text evidence="5">The sequence shown here is derived from an EMBL/GenBank/DDBJ whole genome shotgun (WGS) entry which is preliminary data.</text>
</comment>
<dbReference type="GO" id="GO:0006006">
    <property type="term" value="P:glucose metabolic process"/>
    <property type="evidence" value="ECO:0007669"/>
    <property type="project" value="TreeGrafter"/>
</dbReference>
<protein>
    <recommendedName>
        <fullName evidence="7">Aldose 1-epimerase</fullName>
    </recommendedName>
</protein>
<accession>A0AAN7VR04</accession>
<dbReference type="Pfam" id="PF01263">
    <property type="entry name" value="Aldose_epim"/>
    <property type="match status" value="1"/>
</dbReference>
<gene>
    <name evidence="5" type="ORF">LTR97_006693</name>
</gene>
<keyword evidence="4" id="KW-0732">Signal</keyword>
<dbReference type="CDD" id="cd09019">
    <property type="entry name" value="galactose_mutarotase_like"/>
    <property type="match status" value="1"/>
</dbReference>
<dbReference type="GO" id="GO:0033499">
    <property type="term" value="P:galactose catabolic process via UDP-galactose, Leloir pathway"/>
    <property type="evidence" value="ECO:0007669"/>
    <property type="project" value="TreeGrafter"/>
</dbReference>
<reference evidence="5" key="1">
    <citation type="submission" date="2023-08" db="EMBL/GenBank/DDBJ databases">
        <title>Black Yeasts Isolated from many extreme environments.</title>
        <authorList>
            <person name="Coleine C."/>
            <person name="Stajich J.E."/>
            <person name="Selbmann L."/>
        </authorList>
    </citation>
    <scope>NUCLEOTIDE SEQUENCE</scope>
    <source>
        <strain evidence="5">CCFEE 5810</strain>
    </source>
</reference>
<dbReference type="EMBL" id="JAVRQU010000009">
    <property type="protein sequence ID" value="KAK5699044.1"/>
    <property type="molecule type" value="Genomic_DNA"/>
</dbReference>
<name>A0AAN7VR04_9PEZI</name>
<dbReference type="InterPro" id="IPR047215">
    <property type="entry name" value="Galactose_mutarotase-like"/>
</dbReference>
<dbReference type="GO" id="GO:0030246">
    <property type="term" value="F:carbohydrate binding"/>
    <property type="evidence" value="ECO:0007669"/>
    <property type="project" value="InterPro"/>
</dbReference>
<dbReference type="Proteomes" id="UP001310594">
    <property type="component" value="Unassembled WGS sequence"/>
</dbReference>
<evidence type="ECO:0000256" key="3">
    <source>
        <dbReference type="ARBA" id="ARBA00023277"/>
    </source>
</evidence>
<dbReference type="Gene3D" id="2.70.98.10">
    <property type="match status" value="1"/>
</dbReference>
<feature type="chain" id="PRO_5043046043" description="Aldose 1-epimerase" evidence="4">
    <location>
        <begin position="20"/>
        <end position="417"/>
    </location>
</feature>
<organism evidence="5 6">
    <name type="scientific">Elasticomyces elasticus</name>
    <dbReference type="NCBI Taxonomy" id="574655"/>
    <lineage>
        <taxon>Eukaryota</taxon>
        <taxon>Fungi</taxon>
        <taxon>Dikarya</taxon>
        <taxon>Ascomycota</taxon>
        <taxon>Pezizomycotina</taxon>
        <taxon>Dothideomycetes</taxon>
        <taxon>Dothideomycetidae</taxon>
        <taxon>Mycosphaerellales</taxon>
        <taxon>Teratosphaeriaceae</taxon>
        <taxon>Elasticomyces</taxon>
    </lineage>
</organism>
<dbReference type="PANTHER" id="PTHR10091">
    <property type="entry name" value="ALDOSE-1-EPIMERASE"/>
    <property type="match status" value="1"/>
</dbReference>
<comment type="similarity">
    <text evidence="1">Belongs to the aldose epimerase family.</text>
</comment>